<evidence type="ECO:0000313" key="11">
    <source>
        <dbReference type="EMBL" id="EIC27878.1"/>
    </source>
</evidence>
<evidence type="ECO:0000256" key="2">
    <source>
        <dbReference type="ARBA" id="ARBA00008016"/>
    </source>
</evidence>
<dbReference type="PANTHER" id="PTHR32182:SF0">
    <property type="entry name" value="DNA REPLICATION AND REPAIR PROTEIN RECF"/>
    <property type="match status" value="1"/>
</dbReference>
<keyword evidence="9" id="KW-0742">SOS response</keyword>
<dbReference type="Proteomes" id="UP000005090">
    <property type="component" value="Chromosome"/>
</dbReference>
<evidence type="ECO:0000256" key="9">
    <source>
        <dbReference type="HAMAP-Rule" id="MF_00365"/>
    </source>
</evidence>
<dbReference type="GO" id="GO:0005737">
    <property type="term" value="C:cytoplasm"/>
    <property type="evidence" value="ECO:0007669"/>
    <property type="project" value="UniProtKB-SubCell"/>
</dbReference>
<dbReference type="InterPro" id="IPR018078">
    <property type="entry name" value="DNA-binding_RecF_CS"/>
</dbReference>
<comment type="function">
    <text evidence="9">The RecF protein is involved in DNA metabolism; it is required for DNA replication and normal SOS inducibility. RecF binds preferentially to single-stranded, linear DNA. It also seems to bind ATP.</text>
</comment>
<proteinExistence type="inferred from homology"/>
<evidence type="ECO:0000259" key="10">
    <source>
        <dbReference type="Pfam" id="PF02463"/>
    </source>
</evidence>
<dbReference type="InterPro" id="IPR001238">
    <property type="entry name" value="DNA-binding_RecF"/>
</dbReference>
<dbReference type="STRING" id="686340.Metal_0006"/>
<gene>
    <name evidence="9" type="primary">recF</name>
    <name evidence="11" type="ORF">Metal_0006</name>
</gene>
<feature type="domain" description="RecF/RecN/SMC N-terminal" evidence="10">
    <location>
        <begin position="3"/>
        <end position="353"/>
    </location>
</feature>
<name>H8GJ61_METAL</name>
<feature type="binding site" evidence="9">
    <location>
        <begin position="30"/>
        <end position="37"/>
    </location>
    <ligand>
        <name>ATP</name>
        <dbReference type="ChEBI" id="CHEBI:30616"/>
    </ligand>
</feature>
<keyword evidence="9" id="KW-0227">DNA damage</keyword>
<evidence type="ECO:0000256" key="7">
    <source>
        <dbReference type="ARBA" id="ARBA00022840"/>
    </source>
</evidence>
<keyword evidence="9" id="KW-0234">DNA repair</keyword>
<dbReference type="PANTHER" id="PTHR32182">
    <property type="entry name" value="DNA REPLICATION AND REPAIR PROTEIN RECF"/>
    <property type="match status" value="1"/>
</dbReference>
<evidence type="ECO:0000256" key="4">
    <source>
        <dbReference type="ARBA" id="ARBA00022490"/>
    </source>
</evidence>
<evidence type="ECO:0000256" key="1">
    <source>
        <dbReference type="ARBA" id="ARBA00004496"/>
    </source>
</evidence>
<dbReference type="RefSeq" id="WP_005368365.1">
    <property type="nucleotide sequence ID" value="NZ_CM001475.1"/>
</dbReference>
<dbReference type="Pfam" id="PF02463">
    <property type="entry name" value="SMC_N"/>
    <property type="match status" value="1"/>
</dbReference>
<evidence type="ECO:0000256" key="3">
    <source>
        <dbReference type="ARBA" id="ARBA00020170"/>
    </source>
</evidence>
<dbReference type="EMBL" id="CM001475">
    <property type="protein sequence ID" value="EIC27878.1"/>
    <property type="molecule type" value="Genomic_DNA"/>
</dbReference>
<dbReference type="HAMAP" id="MF_00365">
    <property type="entry name" value="RecF"/>
    <property type="match status" value="1"/>
</dbReference>
<dbReference type="PROSITE" id="PS00617">
    <property type="entry name" value="RECF_1"/>
    <property type="match status" value="1"/>
</dbReference>
<evidence type="ECO:0000256" key="8">
    <source>
        <dbReference type="ARBA" id="ARBA00023125"/>
    </source>
</evidence>
<keyword evidence="8 9" id="KW-0238">DNA-binding</keyword>
<dbReference type="InterPro" id="IPR027417">
    <property type="entry name" value="P-loop_NTPase"/>
</dbReference>
<dbReference type="GO" id="GO:0006302">
    <property type="term" value="P:double-strand break repair"/>
    <property type="evidence" value="ECO:0007669"/>
    <property type="project" value="TreeGrafter"/>
</dbReference>
<keyword evidence="7 9" id="KW-0067">ATP-binding</keyword>
<dbReference type="GO" id="GO:0003697">
    <property type="term" value="F:single-stranded DNA binding"/>
    <property type="evidence" value="ECO:0007669"/>
    <property type="project" value="UniProtKB-UniRule"/>
</dbReference>
<dbReference type="GO" id="GO:0000731">
    <property type="term" value="P:DNA synthesis involved in DNA repair"/>
    <property type="evidence" value="ECO:0007669"/>
    <property type="project" value="TreeGrafter"/>
</dbReference>
<dbReference type="Gene3D" id="1.20.1050.90">
    <property type="entry name" value="RecF/RecN/SMC, N-terminal domain"/>
    <property type="match status" value="1"/>
</dbReference>
<dbReference type="SUPFAM" id="SSF52540">
    <property type="entry name" value="P-loop containing nucleoside triphosphate hydrolases"/>
    <property type="match status" value="1"/>
</dbReference>
<evidence type="ECO:0000256" key="5">
    <source>
        <dbReference type="ARBA" id="ARBA00022705"/>
    </source>
</evidence>
<dbReference type="GO" id="GO:0006260">
    <property type="term" value="P:DNA replication"/>
    <property type="evidence" value="ECO:0007669"/>
    <property type="project" value="UniProtKB-UniRule"/>
</dbReference>
<reference evidence="11 12" key="1">
    <citation type="journal article" date="2013" name="Genome Announc.">
        <title>Genome Sequence of the Obligate Gammaproteobacterial Methanotroph Methylomicrobium album Strain BG8.</title>
        <authorList>
            <person name="Kits K.D."/>
            <person name="Kalyuzhnaya M.G."/>
            <person name="Klotz M.G."/>
            <person name="Jetten M.S."/>
            <person name="Op den Camp H.J."/>
            <person name="Vuilleumier S."/>
            <person name="Bringel F."/>
            <person name="Dispirito A.A."/>
            <person name="Murrell J.C."/>
            <person name="Bruce D."/>
            <person name="Cheng J.F."/>
            <person name="Copeland A."/>
            <person name="Goodwin L."/>
            <person name="Hauser L."/>
            <person name="Lajus A."/>
            <person name="Land M.L."/>
            <person name="Lapidus A."/>
            <person name="Lucas S."/>
            <person name="Medigue C."/>
            <person name="Pitluck S."/>
            <person name="Woyke T."/>
            <person name="Zeytun A."/>
            <person name="Stein L.Y."/>
        </authorList>
    </citation>
    <scope>NUCLEOTIDE SEQUENCE [LARGE SCALE GENOMIC DNA]</scope>
    <source>
        <strain evidence="11 12">BG8</strain>
    </source>
</reference>
<comment type="similarity">
    <text evidence="2 9">Belongs to the RecF family.</text>
</comment>
<evidence type="ECO:0000313" key="12">
    <source>
        <dbReference type="Proteomes" id="UP000005090"/>
    </source>
</evidence>
<keyword evidence="6 9" id="KW-0547">Nucleotide-binding</keyword>
<evidence type="ECO:0000256" key="6">
    <source>
        <dbReference type="ARBA" id="ARBA00022741"/>
    </source>
</evidence>
<keyword evidence="12" id="KW-1185">Reference proteome</keyword>
<dbReference type="InterPro" id="IPR042174">
    <property type="entry name" value="RecF_2"/>
</dbReference>
<comment type="subcellular location">
    <subcellularLocation>
        <location evidence="1 9">Cytoplasm</location>
    </subcellularLocation>
</comment>
<dbReference type="AlphaFoldDB" id="H8GJ61"/>
<dbReference type="InterPro" id="IPR003395">
    <property type="entry name" value="RecF/RecN/SMC_N"/>
</dbReference>
<keyword evidence="4 9" id="KW-0963">Cytoplasm</keyword>
<dbReference type="GO" id="GO:0009432">
    <property type="term" value="P:SOS response"/>
    <property type="evidence" value="ECO:0007669"/>
    <property type="project" value="UniProtKB-UniRule"/>
</dbReference>
<organism evidence="11 12">
    <name type="scientific">Methylomicrobium album BG8</name>
    <dbReference type="NCBI Taxonomy" id="686340"/>
    <lineage>
        <taxon>Bacteria</taxon>
        <taxon>Pseudomonadati</taxon>
        <taxon>Pseudomonadota</taxon>
        <taxon>Gammaproteobacteria</taxon>
        <taxon>Methylococcales</taxon>
        <taxon>Methylococcaceae</taxon>
        <taxon>Methylomicrobium</taxon>
    </lineage>
</organism>
<protein>
    <recommendedName>
        <fullName evidence="3 9">DNA replication and repair protein RecF</fullName>
    </recommendedName>
</protein>
<dbReference type="NCBIfam" id="TIGR00611">
    <property type="entry name" value="recf"/>
    <property type="match status" value="1"/>
</dbReference>
<dbReference type="HOGENOM" id="CLU_040267_0_0_6"/>
<accession>H8GJ61</accession>
<dbReference type="Gene3D" id="3.40.50.300">
    <property type="entry name" value="P-loop containing nucleotide triphosphate hydrolases"/>
    <property type="match status" value="1"/>
</dbReference>
<dbReference type="eggNOG" id="COG1195">
    <property type="taxonomic scope" value="Bacteria"/>
</dbReference>
<sequence>MTVSRLDIASVRNIQHATLHPAPTLNFIYGANASGKSALLEAIFLLGRARSFRSSSIKPVIRFSHDHLLVTGQTVFSGGAHQHLGVRLDAKSCEIRINQHTMPNRSSLAYALPLQLIYPKSYELLDSGPQERREFLDWGVFHHDPAFLPAWRNYKKALAQRNALLKNRQPEYLQVWNQELSDYGTIVTHCRRRYLEAFIPVFQDIAGYMLELPAIALSLSSGWDATESLLQALDADTEKDLRYGFTQSGPHRADLLVTLDRLPARDIVSRGQLKLLVISLKLAQVQLLNLHEEDTACILFDDFAAELDMANRAKVLRYLDVMHSQVFITATSPTDFGDLSNIHNYKMFHVEHGHINPVDCST</sequence>
<dbReference type="GO" id="GO:0005524">
    <property type="term" value="F:ATP binding"/>
    <property type="evidence" value="ECO:0007669"/>
    <property type="project" value="UniProtKB-UniRule"/>
</dbReference>
<keyword evidence="5 9" id="KW-0235">DNA replication</keyword>